<comment type="caution">
    <text evidence="2">Lacks conserved residue(s) required for the propagation of feature annotation.</text>
</comment>
<feature type="binding site" evidence="2">
    <location>
        <position position="61"/>
    </location>
    <ligand>
        <name>Mg(2+)</name>
        <dbReference type="ChEBI" id="CHEBI:18420"/>
        <label>3</label>
    </ligand>
</feature>
<feature type="binding site" evidence="2">
    <location>
        <position position="78"/>
    </location>
    <ligand>
        <name>Mg(2+)</name>
        <dbReference type="ChEBI" id="CHEBI:18420"/>
        <label>2</label>
    </ligand>
</feature>
<feature type="binding site" evidence="2">
    <location>
        <position position="76"/>
    </location>
    <ligand>
        <name>Mg(2+)</name>
        <dbReference type="ChEBI" id="CHEBI:18420"/>
        <label>4</label>
    </ligand>
</feature>
<dbReference type="PANTHER" id="PTHR30270:SF0">
    <property type="entry name" value="THIAMINE-MONOPHOSPHATE KINASE"/>
    <property type="match status" value="1"/>
</dbReference>
<keyword evidence="2 6" id="KW-0418">Kinase</keyword>
<dbReference type="Gene3D" id="3.30.1330.10">
    <property type="entry name" value="PurM-like, N-terminal domain"/>
    <property type="match status" value="1"/>
</dbReference>
<accession>A0ABX2TG85</accession>
<evidence type="ECO:0000313" key="7">
    <source>
        <dbReference type="Proteomes" id="UP000584642"/>
    </source>
</evidence>
<feature type="binding site" evidence="2">
    <location>
        <position position="85"/>
    </location>
    <ligand>
        <name>substrate</name>
    </ligand>
</feature>
<dbReference type="SUPFAM" id="SSF55326">
    <property type="entry name" value="PurM N-terminal domain-like"/>
    <property type="match status" value="1"/>
</dbReference>
<feature type="binding site" evidence="2">
    <location>
        <begin position="153"/>
        <end position="154"/>
    </location>
    <ligand>
        <name>ATP</name>
        <dbReference type="ChEBI" id="CHEBI:30616"/>
    </ligand>
</feature>
<dbReference type="Proteomes" id="UP000584642">
    <property type="component" value="Unassembled WGS sequence"/>
</dbReference>
<dbReference type="PANTHER" id="PTHR30270">
    <property type="entry name" value="THIAMINE-MONOPHOSPHATE KINASE"/>
    <property type="match status" value="1"/>
</dbReference>
<keyword evidence="2" id="KW-0460">Magnesium</keyword>
<comment type="similarity">
    <text evidence="2">Belongs to the thiamine-monophosphate kinase family.</text>
</comment>
<dbReference type="PIRSF" id="PIRSF005303">
    <property type="entry name" value="Thiam_monoph_kin"/>
    <property type="match status" value="1"/>
</dbReference>
<feature type="domain" description="PurM-like N-terminal" evidence="4">
    <location>
        <begin position="60"/>
        <end position="172"/>
    </location>
</feature>
<feature type="binding site" evidence="2">
    <location>
        <position position="154"/>
    </location>
    <ligand>
        <name>Mg(2+)</name>
        <dbReference type="ChEBI" id="CHEBI:18420"/>
        <label>1</label>
    </ligand>
</feature>
<feature type="binding site" evidence="2">
    <location>
        <position position="61"/>
    </location>
    <ligand>
        <name>Mg(2+)</name>
        <dbReference type="ChEBI" id="CHEBI:18420"/>
        <label>4</label>
    </ligand>
</feature>
<keyword evidence="2" id="KW-0547">Nucleotide-binding</keyword>
<proteinExistence type="inferred from homology"/>
<dbReference type="InterPro" id="IPR016188">
    <property type="entry name" value="PurM-like_N"/>
</dbReference>
<keyword evidence="2" id="KW-0067">ATP-binding</keyword>
<organism evidence="6 7">
    <name type="scientific">Azospirillum oleiclasticum</name>
    <dbReference type="NCBI Taxonomy" id="2735135"/>
    <lineage>
        <taxon>Bacteria</taxon>
        <taxon>Pseudomonadati</taxon>
        <taxon>Pseudomonadota</taxon>
        <taxon>Alphaproteobacteria</taxon>
        <taxon>Rhodospirillales</taxon>
        <taxon>Azospirillaceae</taxon>
        <taxon>Azospirillum</taxon>
    </lineage>
</organism>
<comment type="caution">
    <text evidence="6">The sequence shown here is derived from an EMBL/GenBank/DDBJ whole genome shotgun (WGS) entry which is preliminary data.</text>
</comment>
<dbReference type="GO" id="GO:0009030">
    <property type="term" value="F:thiamine-phosphate kinase activity"/>
    <property type="evidence" value="ECO:0007669"/>
    <property type="project" value="UniProtKB-EC"/>
</dbReference>
<evidence type="ECO:0000256" key="2">
    <source>
        <dbReference type="HAMAP-Rule" id="MF_02128"/>
    </source>
</evidence>
<keyword evidence="1 2" id="KW-0784">Thiamine biosynthesis</keyword>
<feature type="binding site" evidence="2">
    <location>
        <position position="248"/>
    </location>
    <ligand>
        <name>ATP</name>
        <dbReference type="ChEBI" id="CHEBI:30616"/>
    </ligand>
</feature>
<evidence type="ECO:0000259" key="5">
    <source>
        <dbReference type="Pfam" id="PF02769"/>
    </source>
</evidence>
<comment type="function">
    <text evidence="2">Catalyzes the ATP-dependent phosphorylation of thiamine-monophosphate (TMP) to form thiamine-pyrophosphate (TPP), the active form of vitamin B1.</text>
</comment>
<feature type="binding site" evidence="2">
    <location>
        <position position="356"/>
    </location>
    <ligand>
        <name>substrate</name>
    </ligand>
</feature>
<dbReference type="InterPro" id="IPR036676">
    <property type="entry name" value="PurM-like_C_sf"/>
</dbReference>
<dbReference type="Pfam" id="PF02769">
    <property type="entry name" value="AIRS_C"/>
    <property type="match status" value="1"/>
</dbReference>
<feature type="binding site" evidence="2">
    <location>
        <position position="180"/>
    </location>
    <ligand>
        <name>ATP</name>
        <dbReference type="ChEBI" id="CHEBI:30616"/>
    </ligand>
</feature>
<feature type="binding site" evidence="2">
    <location>
        <position position="106"/>
    </location>
    <ligand>
        <name>Mg(2+)</name>
        <dbReference type="ChEBI" id="CHEBI:18420"/>
        <label>3</label>
    </ligand>
</feature>
<evidence type="ECO:0000256" key="1">
    <source>
        <dbReference type="ARBA" id="ARBA00022977"/>
    </source>
</evidence>
<dbReference type="InterPro" id="IPR006283">
    <property type="entry name" value="ThiL-like"/>
</dbReference>
<comment type="pathway">
    <text evidence="2">Cofactor biosynthesis; thiamine diphosphate biosynthesis; thiamine diphosphate from thiamine phosphate: step 1/1.</text>
</comment>
<dbReference type="InterPro" id="IPR010918">
    <property type="entry name" value="PurM-like_C_dom"/>
</dbReference>
<sequence length="359" mass="36310">MSPASCGPTSWRGRTPPVTTTSPPAEPAGAGPSGSGEFGRIARFFKPLAAGFAGSLGLANDAAVFGVPEGQELVVTMDAMVAGIHFLPDDPPADIAAKLLRVNLSDLAAMAAEPLAYTLATALPKSLGDDWLAAFTAGLAADQARFGIGLAGGDSVSTSGPVTLSLTAFGLVPRGRALPRKAAHNDDCLFVTGTIGDAALGLAVALGTLAPDGAESRVHLLDRLRRPEPRLAVGRGLRGLATACIDVSDGLVADLAHVAEETGCAALLESAAVPMSDAVRSAIGKDPALLVTALTGGDDYELLFTAPESARPDLARLAADTGVPITEIGRLTPGAAGEVTVLDAAGNAMALERRGWVHF</sequence>
<keyword evidence="7" id="KW-1185">Reference proteome</keyword>
<dbReference type="InterPro" id="IPR036921">
    <property type="entry name" value="PurM-like_N_sf"/>
</dbReference>
<dbReference type="Gene3D" id="3.90.650.10">
    <property type="entry name" value="PurM-like C-terminal domain"/>
    <property type="match status" value="1"/>
</dbReference>
<dbReference type="Pfam" id="PF00586">
    <property type="entry name" value="AIRS"/>
    <property type="match status" value="1"/>
</dbReference>
<feature type="binding site" evidence="2">
    <location>
        <position position="249"/>
    </location>
    <ligand>
        <name>Mg(2+)</name>
        <dbReference type="ChEBI" id="CHEBI:18420"/>
        <label>5</label>
    </ligand>
</feature>
<name>A0ABX2TG85_9PROT</name>
<feature type="region of interest" description="Disordered" evidence="3">
    <location>
        <begin position="1"/>
        <end position="34"/>
    </location>
</feature>
<feature type="compositionally biased region" description="Low complexity" evidence="3">
    <location>
        <begin position="19"/>
        <end position="30"/>
    </location>
</feature>
<protein>
    <recommendedName>
        <fullName evidence="2">Thiamine-monophosphate kinase</fullName>
        <shortName evidence="2">TMP kinase</shortName>
        <shortName evidence="2">Thiamine-phosphate kinase</shortName>
        <ecNumber evidence="2">2.7.4.16</ecNumber>
    </recommendedName>
</protein>
<feature type="binding site" evidence="2">
    <location>
        <position position="78"/>
    </location>
    <ligand>
        <name>Mg(2+)</name>
        <dbReference type="ChEBI" id="CHEBI:18420"/>
        <label>1</label>
    </ligand>
</feature>
<evidence type="ECO:0000256" key="3">
    <source>
        <dbReference type="SAM" id="MobiDB-lite"/>
    </source>
</evidence>
<feature type="binding site" evidence="2">
    <location>
        <position position="106"/>
    </location>
    <ligand>
        <name>Mg(2+)</name>
        <dbReference type="ChEBI" id="CHEBI:18420"/>
        <label>2</label>
    </ligand>
</feature>
<feature type="binding site" evidence="2">
    <location>
        <position position="298"/>
    </location>
    <ligand>
        <name>substrate</name>
    </ligand>
</feature>
<feature type="binding site" evidence="2">
    <location>
        <position position="106"/>
    </location>
    <ligand>
        <name>Mg(2+)</name>
        <dbReference type="ChEBI" id="CHEBI:18420"/>
        <label>4</label>
    </ligand>
</feature>
<dbReference type="EMBL" id="JABFDB010000014">
    <property type="protein sequence ID" value="NYZ22039.1"/>
    <property type="molecule type" value="Genomic_DNA"/>
</dbReference>
<feature type="binding site" evidence="2">
    <location>
        <position position="246"/>
    </location>
    <ligand>
        <name>Mg(2+)</name>
        <dbReference type="ChEBI" id="CHEBI:18420"/>
        <label>3</label>
    </ligand>
</feature>
<evidence type="ECO:0000259" key="4">
    <source>
        <dbReference type="Pfam" id="PF00586"/>
    </source>
</evidence>
<dbReference type="EC" id="2.7.4.16" evidence="2"/>
<dbReference type="CDD" id="cd02194">
    <property type="entry name" value="ThiL"/>
    <property type="match status" value="1"/>
</dbReference>
<gene>
    <name evidence="2 6" type="primary">thiL</name>
    <name evidence="6" type="ORF">HND93_20180</name>
</gene>
<keyword evidence="2 6" id="KW-0808">Transferase</keyword>
<comment type="catalytic activity">
    <reaction evidence="2">
        <text>thiamine phosphate + ATP = thiamine diphosphate + ADP</text>
        <dbReference type="Rhea" id="RHEA:15913"/>
        <dbReference type="ChEBI" id="CHEBI:30616"/>
        <dbReference type="ChEBI" id="CHEBI:37575"/>
        <dbReference type="ChEBI" id="CHEBI:58937"/>
        <dbReference type="ChEBI" id="CHEBI:456216"/>
        <dbReference type="EC" id="2.7.4.16"/>
    </reaction>
</comment>
<evidence type="ECO:0000313" key="6">
    <source>
        <dbReference type="EMBL" id="NYZ22039.1"/>
    </source>
</evidence>
<reference evidence="6 7" key="1">
    <citation type="submission" date="2020-05" db="EMBL/GenBank/DDBJ databases">
        <title>Azospirillum oleiclasticum sp. nov, a nitrogen-fixing and heavy crude oil-emulsifying bacterium isolated from the crude oil of Yumen Oilfield.</title>
        <authorList>
            <person name="Wu D."/>
            <person name="Cai M."/>
            <person name="Zhang X."/>
        </authorList>
    </citation>
    <scope>NUCLEOTIDE SEQUENCE [LARGE SCALE GENOMIC DNA]</scope>
    <source>
        <strain evidence="6 7">ROY-1-1-2</strain>
    </source>
</reference>
<dbReference type="HAMAP" id="MF_02128">
    <property type="entry name" value="TMP_kinase"/>
    <property type="match status" value="1"/>
</dbReference>
<comment type="miscellaneous">
    <text evidence="2">Reaction mechanism of ThiL seems to utilize a direct, inline transfer of the gamma-phosphate of ATP to TMP rather than a phosphorylated enzyme intermediate.</text>
</comment>
<keyword evidence="2" id="KW-0479">Metal-binding</keyword>
<dbReference type="SUPFAM" id="SSF56042">
    <property type="entry name" value="PurM C-terminal domain-like"/>
    <property type="match status" value="1"/>
</dbReference>
<dbReference type="NCBIfam" id="TIGR01379">
    <property type="entry name" value="thiL"/>
    <property type="match status" value="1"/>
</dbReference>
<feature type="domain" description="PurM-like C-terminal" evidence="5">
    <location>
        <begin position="187"/>
        <end position="341"/>
    </location>
</feature>